<accession>A0A098BGP4</accession>
<gene>
    <name evidence="2" type="ORF">RHRU231_230190</name>
</gene>
<evidence type="ECO:0000256" key="1">
    <source>
        <dbReference type="SAM" id="MobiDB-lite"/>
    </source>
</evidence>
<evidence type="ECO:0000313" key="2">
    <source>
        <dbReference type="EMBL" id="CDZ87362.1"/>
    </source>
</evidence>
<dbReference type="EMBL" id="CCSD01000032">
    <property type="protein sequence ID" value="CDZ87362.1"/>
    <property type="molecule type" value="Genomic_DNA"/>
</dbReference>
<proteinExistence type="predicted"/>
<name>A0A098BGP4_9NOCA</name>
<sequence>MNRSTGEHPTKERNEQIPDVLAPARPGLVATLTADPARRSLWVHRHRCRPTTYAGTRCVLIPEIFLRTGVPLS</sequence>
<reference evidence="2 3" key="1">
    <citation type="journal article" date="2014" name="Genome Announc.">
        <title>Draft Genome Sequence of Propane- and Butane-Oxidizing Actinobacterium Rhodococcus ruber IEGM 231.</title>
        <authorList>
            <person name="Ivshina I.B."/>
            <person name="Kuyukina M.S."/>
            <person name="Krivoruchko A.V."/>
            <person name="Barbe V."/>
            <person name="Fischer C."/>
        </authorList>
    </citation>
    <scope>NUCLEOTIDE SEQUENCE [LARGE SCALE GENOMIC DNA]</scope>
</reference>
<protein>
    <submittedName>
        <fullName evidence="2">Uncharacterized protein</fullName>
    </submittedName>
</protein>
<feature type="compositionally biased region" description="Basic and acidic residues" evidence="1">
    <location>
        <begin position="1"/>
        <end position="16"/>
    </location>
</feature>
<organism evidence="2 3">
    <name type="scientific">Rhodococcus ruber</name>
    <dbReference type="NCBI Taxonomy" id="1830"/>
    <lineage>
        <taxon>Bacteria</taxon>
        <taxon>Bacillati</taxon>
        <taxon>Actinomycetota</taxon>
        <taxon>Actinomycetes</taxon>
        <taxon>Mycobacteriales</taxon>
        <taxon>Nocardiaceae</taxon>
        <taxon>Rhodococcus</taxon>
    </lineage>
</organism>
<dbReference type="RefSeq" id="WP_040270270.1">
    <property type="nucleotide sequence ID" value="NZ_CP145319.1"/>
</dbReference>
<dbReference type="AlphaFoldDB" id="A0A098BGP4"/>
<dbReference type="Proteomes" id="UP000042997">
    <property type="component" value="Unassembled WGS sequence"/>
</dbReference>
<evidence type="ECO:0000313" key="3">
    <source>
        <dbReference type="Proteomes" id="UP000042997"/>
    </source>
</evidence>
<feature type="region of interest" description="Disordered" evidence="1">
    <location>
        <begin position="1"/>
        <end position="21"/>
    </location>
</feature>